<dbReference type="Proteomes" id="UP000054217">
    <property type="component" value="Unassembled WGS sequence"/>
</dbReference>
<dbReference type="EMBL" id="KN832019">
    <property type="protein sequence ID" value="KIN98063.1"/>
    <property type="molecule type" value="Genomic_DNA"/>
</dbReference>
<gene>
    <name evidence="1" type="ORF">M404DRAFT_158565</name>
</gene>
<dbReference type="InterPro" id="IPR036397">
    <property type="entry name" value="RNaseH_sf"/>
</dbReference>
<dbReference type="SUPFAM" id="SSF53098">
    <property type="entry name" value="Ribonuclease H-like"/>
    <property type="match status" value="1"/>
</dbReference>
<dbReference type="InParanoid" id="A0A0C3NS02"/>
<evidence type="ECO:0000313" key="2">
    <source>
        <dbReference type="Proteomes" id="UP000054217"/>
    </source>
</evidence>
<dbReference type="GO" id="GO:0003676">
    <property type="term" value="F:nucleic acid binding"/>
    <property type="evidence" value="ECO:0007669"/>
    <property type="project" value="InterPro"/>
</dbReference>
<name>A0A0C3NS02_PISTI</name>
<dbReference type="InterPro" id="IPR012337">
    <property type="entry name" value="RNaseH-like_sf"/>
</dbReference>
<dbReference type="PANTHER" id="PTHR37984">
    <property type="entry name" value="PROTEIN CBG26694"/>
    <property type="match status" value="1"/>
</dbReference>
<reference evidence="1 2" key="1">
    <citation type="submission" date="2014-04" db="EMBL/GenBank/DDBJ databases">
        <authorList>
            <consortium name="DOE Joint Genome Institute"/>
            <person name="Kuo A."/>
            <person name="Kohler A."/>
            <person name="Costa M.D."/>
            <person name="Nagy L.G."/>
            <person name="Floudas D."/>
            <person name="Copeland A."/>
            <person name="Barry K.W."/>
            <person name="Cichocki N."/>
            <person name="Veneault-Fourrey C."/>
            <person name="LaButti K."/>
            <person name="Lindquist E.A."/>
            <person name="Lipzen A."/>
            <person name="Lundell T."/>
            <person name="Morin E."/>
            <person name="Murat C."/>
            <person name="Sun H."/>
            <person name="Tunlid A."/>
            <person name="Henrissat B."/>
            <person name="Grigoriev I.V."/>
            <person name="Hibbett D.S."/>
            <person name="Martin F."/>
            <person name="Nordberg H.P."/>
            <person name="Cantor M.N."/>
            <person name="Hua S.X."/>
        </authorList>
    </citation>
    <scope>NUCLEOTIDE SEQUENCE [LARGE SCALE GENOMIC DNA]</scope>
    <source>
        <strain evidence="1 2">Marx 270</strain>
    </source>
</reference>
<reference evidence="2" key="2">
    <citation type="submission" date="2015-01" db="EMBL/GenBank/DDBJ databases">
        <title>Evolutionary Origins and Diversification of the Mycorrhizal Mutualists.</title>
        <authorList>
            <consortium name="DOE Joint Genome Institute"/>
            <consortium name="Mycorrhizal Genomics Consortium"/>
            <person name="Kohler A."/>
            <person name="Kuo A."/>
            <person name="Nagy L.G."/>
            <person name="Floudas D."/>
            <person name="Copeland A."/>
            <person name="Barry K.W."/>
            <person name="Cichocki N."/>
            <person name="Veneault-Fourrey C."/>
            <person name="LaButti K."/>
            <person name="Lindquist E.A."/>
            <person name="Lipzen A."/>
            <person name="Lundell T."/>
            <person name="Morin E."/>
            <person name="Murat C."/>
            <person name="Riley R."/>
            <person name="Ohm R."/>
            <person name="Sun H."/>
            <person name="Tunlid A."/>
            <person name="Henrissat B."/>
            <person name="Grigoriev I.V."/>
            <person name="Hibbett D.S."/>
            <person name="Martin F."/>
        </authorList>
    </citation>
    <scope>NUCLEOTIDE SEQUENCE [LARGE SCALE GENOMIC DNA]</scope>
    <source>
        <strain evidence="2">Marx 270</strain>
    </source>
</reference>
<dbReference type="HOGENOM" id="CLU_062664_0_0_1"/>
<dbReference type="Gene3D" id="3.30.420.10">
    <property type="entry name" value="Ribonuclease H-like superfamily/Ribonuclease H"/>
    <property type="match status" value="1"/>
</dbReference>
<keyword evidence="2" id="KW-1185">Reference proteome</keyword>
<protein>
    <recommendedName>
        <fullName evidence="3">Integrase catalytic domain-containing protein</fullName>
    </recommendedName>
</protein>
<dbReference type="AlphaFoldDB" id="A0A0C3NS02"/>
<dbReference type="OrthoDB" id="2671406at2759"/>
<feature type="non-terminal residue" evidence="1">
    <location>
        <position position="1"/>
    </location>
</feature>
<accession>A0A0C3NS02</accession>
<evidence type="ECO:0008006" key="3">
    <source>
        <dbReference type="Google" id="ProtNLM"/>
    </source>
</evidence>
<sequence length="312" mass="35744">HNTGGHWRCDMLKIALMDHYYSPKINILIMKVIIDCAKCKSFGTQHMHSLLEPIMCRHPFKLLVSDYLSMPTGKGGYHMLGLFMDTFSQHLWVTKFKTAGTAKTTIDSLSVIFNTYVAPKMFMTDEGTNKLLLHVLKWLCMPELGEDDADTTKWEQLPGTWPDNLDNAVRALNNCLLPAFKHMPKELLLGLIINTKHTRPEDTMVPLDVMEAATHMAYAAQQRLDGYNEAVKHALERKRVHPGEVVFNLGQLVQIYRSDTDYTFKTECKLLLKWSTPHRIAEWLQNAYKLVTLNGTPLHSEYSTRQLHAFTP</sequence>
<evidence type="ECO:0000313" key="1">
    <source>
        <dbReference type="EMBL" id="KIN98063.1"/>
    </source>
</evidence>
<proteinExistence type="predicted"/>
<dbReference type="InterPro" id="IPR050951">
    <property type="entry name" value="Retrovirus_Pol_polyprotein"/>
</dbReference>
<organism evidence="1 2">
    <name type="scientific">Pisolithus tinctorius Marx 270</name>
    <dbReference type="NCBI Taxonomy" id="870435"/>
    <lineage>
        <taxon>Eukaryota</taxon>
        <taxon>Fungi</taxon>
        <taxon>Dikarya</taxon>
        <taxon>Basidiomycota</taxon>
        <taxon>Agaricomycotina</taxon>
        <taxon>Agaricomycetes</taxon>
        <taxon>Agaricomycetidae</taxon>
        <taxon>Boletales</taxon>
        <taxon>Sclerodermatineae</taxon>
        <taxon>Pisolithaceae</taxon>
        <taxon>Pisolithus</taxon>
    </lineage>
</organism>
<dbReference type="PANTHER" id="PTHR37984:SF5">
    <property type="entry name" value="PROTEIN NYNRIN-LIKE"/>
    <property type="match status" value="1"/>
</dbReference>